<gene>
    <name evidence="4" type="ORF">GCM10023215_33510</name>
</gene>
<dbReference type="PANTHER" id="PTHR10900">
    <property type="entry name" value="PERIOSTIN-RELATED"/>
    <property type="match status" value="1"/>
</dbReference>
<dbReference type="SUPFAM" id="SSF82153">
    <property type="entry name" value="FAS1 domain"/>
    <property type="match status" value="1"/>
</dbReference>
<dbReference type="Gene3D" id="2.30.180.10">
    <property type="entry name" value="FAS1 domain"/>
    <property type="match status" value="1"/>
</dbReference>
<evidence type="ECO:0000313" key="5">
    <source>
        <dbReference type="Proteomes" id="UP001500325"/>
    </source>
</evidence>
<dbReference type="Pfam" id="PF02469">
    <property type="entry name" value="Fasciclin"/>
    <property type="match status" value="1"/>
</dbReference>
<protein>
    <submittedName>
        <fullName evidence="4">Fasciclin domain-containing protein</fullName>
    </submittedName>
</protein>
<dbReference type="RefSeq" id="WP_345381467.1">
    <property type="nucleotide sequence ID" value="NZ_BAABIC010000010.1"/>
</dbReference>
<feature type="region of interest" description="Disordered" evidence="1">
    <location>
        <begin position="30"/>
        <end position="59"/>
    </location>
</feature>
<dbReference type="InterPro" id="IPR036378">
    <property type="entry name" value="FAS1_dom_sf"/>
</dbReference>
<keyword evidence="2" id="KW-0732">Signal</keyword>
<dbReference type="PANTHER" id="PTHR10900:SF77">
    <property type="entry name" value="FI19380P1"/>
    <property type="match status" value="1"/>
</dbReference>
<dbReference type="InterPro" id="IPR050904">
    <property type="entry name" value="Adhesion/Biosynth-related"/>
</dbReference>
<feature type="chain" id="PRO_5045120523" evidence="2">
    <location>
        <begin position="22"/>
        <end position="234"/>
    </location>
</feature>
<feature type="region of interest" description="Disordered" evidence="1">
    <location>
        <begin position="72"/>
        <end position="93"/>
    </location>
</feature>
<evidence type="ECO:0000313" key="4">
    <source>
        <dbReference type="EMBL" id="GAA4693500.1"/>
    </source>
</evidence>
<feature type="signal peptide" evidence="2">
    <location>
        <begin position="1"/>
        <end position="21"/>
    </location>
</feature>
<feature type="domain" description="FAS1" evidence="3">
    <location>
        <begin position="90"/>
        <end position="230"/>
    </location>
</feature>
<name>A0ABP8WQE9_9PSEU</name>
<keyword evidence="5" id="KW-1185">Reference proteome</keyword>
<dbReference type="Proteomes" id="UP001500325">
    <property type="component" value="Unassembled WGS sequence"/>
</dbReference>
<dbReference type="SMART" id="SM00554">
    <property type="entry name" value="FAS1"/>
    <property type="match status" value="1"/>
</dbReference>
<comment type="caution">
    <text evidence="4">The sequence shown here is derived from an EMBL/GenBank/DDBJ whole genome shotgun (WGS) entry which is preliminary data.</text>
</comment>
<organism evidence="4 5">
    <name type="scientific">Pseudonocardia yuanmonensis</name>
    <dbReference type="NCBI Taxonomy" id="1095914"/>
    <lineage>
        <taxon>Bacteria</taxon>
        <taxon>Bacillati</taxon>
        <taxon>Actinomycetota</taxon>
        <taxon>Actinomycetes</taxon>
        <taxon>Pseudonocardiales</taxon>
        <taxon>Pseudonocardiaceae</taxon>
        <taxon>Pseudonocardia</taxon>
    </lineage>
</organism>
<dbReference type="PROSITE" id="PS50213">
    <property type="entry name" value="FAS1"/>
    <property type="match status" value="1"/>
</dbReference>
<evidence type="ECO:0000259" key="3">
    <source>
        <dbReference type="PROSITE" id="PS50213"/>
    </source>
</evidence>
<dbReference type="EMBL" id="BAABIC010000010">
    <property type="protein sequence ID" value="GAA4693500.1"/>
    <property type="molecule type" value="Genomic_DNA"/>
</dbReference>
<dbReference type="InterPro" id="IPR000782">
    <property type="entry name" value="FAS1_domain"/>
</dbReference>
<proteinExistence type="predicted"/>
<dbReference type="PROSITE" id="PS51257">
    <property type="entry name" value="PROKAR_LIPOPROTEIN"/>
    <property type="match status" value="1"/>
</dbReference>
<accession>A0ABP8WQE9</accession>
<sequence length="234" mass="22846">MTKPFRLAAAGALAAMSLGLAACGSGSSGTAAPASPTAAAPMPAPMSAPVSAPVSATAGDGVTTDADVFGPACDQLPQGDAPGSLTSMGPQPVASAASTNPLLTTLVAAVGRVPGLADTLNSQKGITVFAPDDGAFDQVRSRLGDQAFDGLLANQQQLGGLLSYHVVPQRYDADGLVDAGTTTELAGGTVTIGGTPEAPTVTDGQGNTANVLCGNIPTANATVFVIDKVLMPAS</sequence>
<reference evidence="5" key="1">
    <citation type="journal article" date="2019" name="Int. J. Syst. Evol. Microbiol.">
        <title>The Global Catalogue of Microorganisms (GCM) 10K type strain sequencing project: providing services to taxonomists for standard genome sequencing and annotation.</title>
        <authorList>
            <consortium name="The Broad Institute Genomics Platform"/>
            <consortium name="The Broad Institute Genome Sequencing Center for Infectious Disease"/>
            <person name="Wu L."/>
            <person name="Ma J."/>
        </authorList>
    </citation>
    <scope>NUCLEOTIDE SEQUENCE [LARGE SCALE GENOMIC DNA]</scope>
    <source>
        <strain evidence="5">JCM 18055</strain>
    </source>
</reference>
<evidence type="ECO:0000256" key="1">
    <source>
        <dbReference type="SAM" id="MobiDB-lite"/>
    </source>
</evidence>
<evidence type="ECO:0000256" key="2">
    <source>
        <dbReference type="SAM" id="SignalP"/>
    </source>
</evidence>